<organism evidence="9 10">
    <name type="scientific">Varanus komodoensis</name>
    <name type="common">Komodo dragon</name>
    <dbReference type="NCBI Taxonomy" id="61221"/>
    <lineage>
        <taxon>Eukaryota</taxon>
        <taxon>Metazoa</taxon>
        <taxon>Chordata</taxon>
        <taxon>Craniata</taxon>
        <taxon>Vertebrata</taxon>
        <taxon>Euteleostomi</taxon>
        <taxon>Lepidosauria</taxon>
        <taxon>Squamata</taxon>
        <taxon>Bifurcata</taxon>
        <taxon>Unidentata</taxon>
        <taxon>Episquamata</taxon>
        <taxon>Toxicofera</taxon>
        <taxon>Anguimorpha</taxon>
        <taxon>Paleoanguimorpha</taxon>
        <taxon>Varanoidea</taxon>
        <taxon>Varanidae</taxon>
        <taxon>Varanus</taxon>
    </lineage>
</organism>
<dbReference type="AlphaFoldDB" id="A0A8D2KR05"/>
<keyword evidence="5" id="KW-0158">Chromosome</keyword>
<keyword evidence="6" id="KW-0539">Nucleus</keyword>
<sequence>MASAVAASGDCFLCLPISFAGVLSHLEKLEASAHTAALEQGERRQHAEKVARMEARIQELKRQRDQLRAKLNACRSRVGASRTLTSGVCPSGQRVSEQLPLPSRGSSVHGCFLLGFSGRLTQHRACLCITTAFQGTYLDSYHLDLLMQEPVQIQHHSVPAFIPLEQIAAKYLQTDLKRFLSELSDHLNAYAGRKFQILLRLQEHFAAFLKGPLRGNSLHNLLEFSYGVSEAAPFPFTVKLIYGDPVSTLPTEATVTCEGERAAARGLVESGVTTPQPRHTEHRHFNCPSSFAKVTEML</sequence>
<keyword evidence="10" id="KW-1185">Reference proteome</keyword>
<evidence type="ECO:0000313" key="10">
    <source>
        <dbReference type="Proteomes" id="UP000694545"/>
    </source>
</evidence>
<reference evidence="9" key="2">
    <citation type="submission" date="2025-09" db="UniProtKB">
        <authorList>
            <consortium name="Ensembl"/>
        </authorList>
    </citation>
    <scope>IDENTIFICATION</scope>
</reference>
<evidence type="ECO:0000256" key="3">
    <source>
        <dbReference type="ARBA" id="ARBA00007321"/>
    </source>
</evidence>
<evidence type="ECO:0000256" key="5">
    <source>
        <dbReference type="ARBA" id="ARBA00022454"/>
    </source>
</evidence>
<protein>
    <recommendedName>
        <fullName evidence="4">Centromere protein O</fullName>
    </recommendedName>
</protein>
<dbReference type="PANTHER" id="PTHR14582:SF1">
    <property type="entry name" value="CENTROMERE PROTEIN O"/>
    <property type="match status" value="1"/>
</dbReference>
<dbReference type="Ensembl" id="ENSVKKT00000001737.1">
    <property type="protein sequence ID" value="ENSVKKP00000001679.1"/>
    <property type="gene ID" value="ENSVKKG00000001354.1"/>
</dbReference>
<keyword evidence="7" id="KW-0137">Centromere</keyword>
<evidence type="ECO:0000256" key="7">
    <source>
        <dbReference type="ARBA" id="ARBA00023328"/>
    </source>
</evidence>
<dbReference type="CDD" id="cd14686">
    <property type="entry name" value="bZIP"/>
    <property type="match status" value="1"/>
</dbReference>
<evidence type="ECO:0000256" key="6">
    <source>
        <dbReference type="ARBA" id="ARBA00023242"/>
    </source>
</evidence>
<dbReference type="GO" id="GO:0005634">
    <property type="term" value="C:nucleus"/>
    <property type="evidence" value="ECO:0007669"/>
    <property type="project" value="UniProtKB-SubCell"/>
</dbReference>
<feature type="coiled-coil region" evidence="8">
    <location>
        <begin position="43"/>
        <end position="77"/>
    </location>
</feature>
<evidence type="ECO:0000256" key="1">
    <source>
        <dbReference type="ARBA" id="ARBA00004123"/>
    </source>
</evidence>
<comment type="similarity">
    <text evidence="3">Belongs to the CENP-O/MCM21 family.</text>
</comment>
<evidence type="ECO:0000256" key="4">
    <source>
        <dbReference type="ARBA" id="ARBA00016395"/>
    </source>
</evidence>
<dbReference type="Proteomes" id="UP000694545">
    <property type="component" value="Unplaced"/>
</dbReference>
<dbReference type="PANTHER" id="PTHR14582">
    <property type="entry name" value="INNER KINETOCHORE SUBUNIT MAL2"/>
    <property type="match status" value="1"/>
</dbReference>
<dbReference type="InterPro" id="IPR018464">
    <property type="entry name" value="CENP-O"/>
</dbReference>
<dbReference type="GO" id="GO:0031511">
    <property type="term" value="C:Mis6-Sim4 complex"/>
    <property type="evidence" value="ECO:0007669"/>
    <property type="project" value="TreeGrafter"/>
</dbReference>
<evidence type="ECO:0000256" key="2">
    <source>
        <dbReference type="ARBA" id="ARBA00004584"/>
    </source>
</evidence>
<dbReference type="Pfam" id="PF09496">
    <property type="entry name" value="CENP-O"/>
    <property type="match status" value="1"/>
</dbReference>
<comment type="subcellular location">
    <subcellularLocation>
        <location evidence="2">Chromosome</location>
        <location evidence="2">Centromere</location>
    </subcellularLocation>
    <subcellularLocation>
        <location evidence="1">Nucleus</location>
    </subcellularLocation>
</comment>
<evidence type="ECO:0000256" key="8">
    <source>
        <dbReference type="SAM" id="Coils"/>
    </source>
</evidence>
<reference evidence="9" key="1">
    <citation type="submission" date="2025-08" db="UniProtKB">
        <authorList>
            <consortium name="Ensembl"/>
        </authorList>
    </citation>
    <scope>IDENTIFICATION</scope>
</reference>
<keyword evidence="8" id="KW-0175">Coiled coil</keyword>
<dbReference type="OMA" id="HENLFFM"/>
<accession>A0A8D2KR05</accession>
<proteinExistence type="inferred from homology"/>
<dbReference type="CDD" id="cd23835">
    <property type="entry name" value="DRWD-N_CENP-O"/>
    <property type="match status" value="1"/>
</dbReference>
<dbReference type="CDD" id="cd23836">
    <property type="entry name" value="DRWD-C_CENP-O"/>
    <property type="match status" value="1"/>
</dbReference>
<name>A0A8D2KR05_VARKO</name>
<evidence type="ECO:0000313" key="9">
    <source>
        <dbReference type="Ensembl" id="ENSVKKP00000001679.1"/>
    </source>
</evidence>